<dbReference type="PANTHER" id="PTHR45629">
    <property type="entry name" value="SNF2/RAD54 FAMILY MEMBER"/>
    <property type="match status" value="1"/>
</dbReference>
<dbReference type="SMART" id="SM00490">
    <property type="entry name" value="HELICc"/>
    <property type="match status" value="1"/>
</dbReference>
<dbReference type="Pfam" id="PF00176">
    <property type="entry name" value="SNF2-rel_dom"/>
    <property type="match status" value="1"/>
</dbReference>
<evidence type="ECO:0000313" key="5">
    <source>
        <dbReference type="Proteomes" id="UP001612741"/>
    </source>
</evidence>
<dbReference type="Gene3D" id="3.40.50.300">
    <property type="entry name" value="P-loop containing nucleotide triphosphate hydrolases"/>
    <property type="match status" value="1"/>
</dbReference>
<evidence type="ECO:0000259" key="2">
    <source>
        <dbReference type="PROSITE" id="PS51192"/>
    </source>
</evidence>
<keyword evidence="4" id="KW-0547">Nucleotide-binding</keyword>
<reference evidence="4 5" key="1">
    <citation type="submission" date="2024-10" db="EMBL/GenBank/DDBJ databases">
        <title>The Natural Products Discovery Center: Release of the First 8490 Sequenced Strains for Exploring Actinobacteria Biosynthetic Diversity.</title>
        <authorList>
            <person name="Kalkreuter E."/>
            <person name="Kautsar S.A."/>
            <person name="Yang D."/>
            <person name="Bader C.D."/>
            <person name="Teijaro C.N."/>
            <person name="Fluegel L."/>
            <person name="Davis C.M."/>
            <person name="Simpson J.R."/>
            <person name="Lauterbach L."/>
            <person name="Steele A.D."/>
            <person name="Gui C."/>
            <person name="Meng S."/>
            <person name="Li G."/>
            <person name="Viehrig K."/>
            <person name="Ye F."/>
            <person name="Su P."/>
            <person name="Kiefer A.F."/>
            <person name="Nichols A."/>
            <person name="Cepeda A.J."/>
            <person name="Yan W."/>
            <person name="Fan B."/>
            <person name="Jiang Y."/>
            <person name="Adhikari A."/>
            <person name="Zheng C.-J."/>
            <person name="Schuster L."/>
            <person name="Cowan T.M."/>
            <person name="Smanski M.J."/>
            <person name="Chevrette M.G."/>
            <person name="De Carvalho L.P.S."/>
            <person name="Shen B."/>
        </authorList>
    </citation>
    <scope>NUCLEOTIDE SEQUENCE [LARGE SCALE GENOMIC DNA]</scope>
    <source>
        <strain evidence="4 5">NPDC050545</strain>
    </source>
</reference>
<dbReference type="SUPFAM" id="SSF52540">
    <property type="entry name" value="P-loop containing nucleoside triphosphate hydrolases"/>
    <property type="match status" value="2"/>
</dbReference>
<dbReference type="Gene3D" id="3.40.50.10810">
    <property type="entry name" value="Tandem AAA-ATPase domain"/>
    <property type="match status" value="1"/>
</dbReference>
<keyword evidence="4" id="KW-0347">Helicase</keyword>
<keyword evidence="5" id="KW-1185">Reference proteome</keyword>
<dbReference type="PROSITE" id="PS51192">
    <property type="entry name" value="HELICASE_ATP_BIND_1"/>
    <property type="match status" value="1"/>
</dbReference>
<dbReference type="Pfam" id="PF00271">
    <property type="entry name" value="Helicase_C"/>
    <property type="match status" value="1"/>
</dbReference>
<dbReference type="PROSITE" id="PS51194">
    <property type="entry name" value="HELICASE_CTER"/>
    <property type="match status" value="1"/>
</dbReference>
<dbReference type="InterPro" id="IPR001650">
    <property type="entry name" value="Helicase_C-like"/>
</dbReference>
<dbReference type="InterPro" id="IPR038718">
    <property type="entry name" value="SNF2-like_sf"/>
</dbReference>
<keyword evidence="1 4" id="KW-0378">Hydrolase</keyword>
<dbReference type="Proteomes" id="UP001612741">
    <property type="component" value="Unassembled WGS sequence"/>
</dbReference>
<dbReference type="InterPro" id="IPR049730">
    <property type="entry name" value="SNF2/RAD54-like_C"/>
</dbReference>
<dbReference type="GO" id="GO:0004386">
    <property type="term" value="F:helicase activity"/>
    <property type="evidence" value="ECO:0007669"/>
    <property type="project" value="UniProtKB-KW"/>
</dbReference>
<feature type="domain" description="Helicase ATP-binding" evidence="2">
    <location>
        <begin position="14"/>
        <end position="194"/>
    </location>
</feature>
<dbReference type="InterPro" id="IPR027417">
    <property type="entry name" value="P-loop_NTPase"/>
</dbReference>
<dbReference type="InterPro" id="IPR014001">
    <property type="entry name" value="Helicase_ATP-bd"/>
</dbReference>
<dbReference type="GO" id="GO:0016787">
    <property type="term" value="F:hydrolase activity"/>
    <property type="evidence" value="ECO:0007669"/>
    <property type="project" value="UniProtKB-KW"/>
</dbReference>
<dbReference type="EC" id="3.6.4.-" evidence="4"/>
<comment type="caution">
    <text evidence="4">The sequence shown here is derived from an EMBL/GenBank/DDBJ whole genome shotgun (WGS) entry which is preliminary data.</text>
</comment>
<evidence type="ECO:0000256" key="1">
    <source>
        <dbReference type="ARBA" id="ARBA00022801"/>
    </source>
</evidence>
<dbReference type="CDD" id="cd18793">
    <property type="entry name" value="SF2_C_SNF"/>
    <property type="match status" value="1"/>
</dbReference>
<feature type="domain" description="Helicase C-terminal" evidence="3">
    <location>
        <begin position="348"/>
        <end position="508"/>
    </location>
</feature>
<protein>
    <submittedName>
        <fullName evidence="4">DEAD/DEAH box helicase</fullName>
        <ecNumber evidence="4">3.6.4.-</ecNumber>
    </submittedName>
</protein>
<keyword evidence="4" id="KW-0067">ATP-binding</keyword>
<evidence type="ECO:0000313" key="4">
    <source>
        <dbReference type="EMBL" id="MFI6495921.1"/>
    </source>
</evidence>
<dbReference type="EMBL" id="JBITGY010000001">
    <property type="protein sequence ID" value="MFI6495921.1"/>
    <property type="molecule type" value="Genomic_DNA"/>
</dbReference>
<dbReference type="PANTHER" id="PTHR45629:SF7">
    <property type="entry name" value="DNA EXCISION REPAIR PROTEIN ERCC-6-RELATED"/>
    <property type="match status" value="1"/>
</dbReference>
<dbReference type="InterPro" id="IPR000330">
    <property type="entry name" value="SNF2_N"/>
</dbReference>
<accession>A0ABW7YJ55</accession>
<organism evidence="4 5">
    <name type="scientific">Nonomuraea typhae</name>
    <dbReference type="NCBI Taxonomy" id="2603600"/>
    <lineage>
        <taxon>Bacteria</taxon>
        <taxon>Bacillati</taxon>
        <taxon>Actinomycetota</taxon>
        <taxon>Actinomycetes</taxon>
        <taxon>Streptosporangiales</taxon>
        <taxon>Streptosporangiaceae</taxon>
        <taxon>Nonomuraea</taxon>
    </lineage>
</organism>
<name>A0ABW7YJ55_9ACTN</name>
<dbReference type="InterPro" id="IPR050496">
    <property type="entry name" value="SNF2_RAD54_helicase_repair"/>
</dbReference>
<dbReference type="RefSeq" id="WP_397077719.1">
    <property type="nucleotide sequence ID" value="NZ_JBITGY010000001.1"/>
</dbReference>
<dbReference type="SMART" id="SM00487">
    <property type="entry name" value="DEXDc"/>
    <property type="match status" value="1"/>
</dbReference>
<evidence type="ECO:0000259" key="3">
    <source>
        <dbReference type="PROSITE" id="PS51194"/>
    </source>
</evidence>
<proteinExistence type="predicted"/>
<sequence length="520" mass="58217">MLTLDLHLYQEEAVTAFIERGNMLLAFDMGLGKTLTSIGAAEELLGQGEIDQTLIVVPSGLKLQWAAALATRTDMPTQTVRIKGEFFEIPEEQYCVVVDGSPQRRRQQYAMIKELKPQYVIAGYRTVISELRTFKRMKPGMVVLDEATVIKSPAAEVTRCIRELCAPYRMALTGTPVDKELEDLFHIMAWVDEDLLGDFRYFDQAYIERDIFGQVKRYKNTDLLHRKVAPALIRKRSTDPDVAPYMPRLRHERWAVQMDARTAEAYRRVAADLAKELAQLPARGGFDVNAHYSGIDENTSAGRVMAVHIAAQQLLTEPELLFDSETRYAKRLVDEGVIDGLLSAKRARLDMELSRILADESKKVVLVTRWRGVVDRLANIWPGRSVTYHGGLSPAEKQSAVNRFQDDADTRLFIMSHAGAYGVDLPAANVLINLDPARSPGQRDQINHRHVRAGSTNAEVIVADLVTEGTVEERAYDRLDLRGRVARAVVDGKGAKNGEIENDVQSLTAHVHAVLEDVTK</sequence>
<gene>
    <name evidence="4" type="ORF">ACIBG2_00965</name>
</gene>